<dbReference type="EMBL" id="KV784372">
    <property type="protein sequence ID" value="OEU10379.1"/>
    <property type="molecule type" value="Genomic_DNA"/>
</dbReference>
<evidence type="ECO:0000313" key="2">
    <source>
        <dbReference type="EMBL" id="OEU10379.1"/>
    </source>
</evidence>
<sequence length="201" mass="22213">MGSTPSLTPDSPLSEADARLELSVAIGKALQRRRTERIPEEPIDIDSSIYVSFDWKDQGWGNRKGGMRIILIDDAERIVAEKHYRRVEHDWTTEGDTINSDHNLIGCDQIRRGGEWSGVPIRLQPNSGGVRGLGSMVLAAVKLIGDTLAFASVQMKEDKEVVLAAVEQNGMALKYASHELNDDKDVVMIALTNYVFGHALQ</sequence>
<evidence type="ECO:0000259" key="1">
    <source>
        <dbReference type="Pfam" id="PF13475"/>
    </source>
</evidence>
<dbReference type="Pfam" id="PF13475">
    <property type="entry name" value="DUF4116"/>
    <property type="match status" value="1"/>
</dbReference>
<feature type="domain" description="DUF4116" evidence="1">
    <location>
        <begin position="158"/>
        <end position="195"/>
    </location>
</feature>
<protein>
    <recommendedName>
        <fullName evidence="1">DUF4116 domain-containing protein</fullName>
    </recommendedName>
</protein>
<organism evidence="2 3">
    <name type="scientific">Fragilariopsis cylindrus CCMP1102</name>
    <dbReference type="NCBI Taxonomy" id="635003"/>
    <lineage>
        <taxon>Eukaryota</taxon>
        <taxon>Sar</taxon>
        <taxon>Stramenopiles</taxon>
        <taxon>Ochrophyta</taxon>
        <taxon>Bacillariophyta</taxon>
        <taxon>Bacillariophyceae</taxon>
        <taxon>Bacillariophycidae</taxon>
        <taxon>Bacillariales</taxon>
        <taxon>Bacillariaceae</taxon>
        <taxon>Fragilariopsis</taxon>
    </lineage>
</organism>
<evidence type="ECO:0000313" key="3">
    <source>
        <dbReference type="Proteomes" id="UP000095751"/>
    </source>
</evidence>
<dbReference type="InterPro" id="IPR025197">
    <property type="entry name" value="DUF4116"/>
</dbReference>
<dbReference type="Proteomes" id="UP000095751">
    <property type="component" value="Unassembled WGS sequence"/>
</dbReference>
<dbReference type="OrthoDB" id="206348at2759"/>
<reference evidence="2 3" key="1">
    <citation type="submission" date="2016-09" db="EMBL/GenBank/DDBJ databases">
        <title>Extensive genetic diversity and differential bi-allelic expression allows diatom success in the polar Southern Ocean.</title>
        <authorList>
            <consortium name="DOE Joint Genome Institute"/>
            <person name="Mock T."/>
            <person name="Otillar R.P."/>
            <person name="Strauss J."/>
            <person name="Dupont C."/>
            <person name="Frickenhaus S."/>
            <person name="Maumus F."/>
            <person name="Mcmullan M."/>
            <person name="Sanges R."/>
            <person name="Schmutz J."/>
            <person name="Toseland A."/>
            <person name="Valas R."/>
            <person name="Veluchamy A."/>
            <person name="Ward B.J."/>
            <person name="Allen A."/>
            <person name="Barry K."/>
            <person name="Falciatore A."/>
            <person name="Ferrante M."/>
            <person name="Fortunato A.E."/>
            <person name="Gloeckner G."/>
            <person name="Gruber A."/>
            <person name="Hipkin R."/>
            <person name="Janech M."/>
            <person name="Kroth P."/>
            <person name="Leese F."/>
            <person name="Lindquist E."/>
            <person name="Lyon B.R."/>
            <person name="Martin J."/>
            <person name="Mayer C."/>
            <person name="Parker M."/>
            <person name="Quesneville H."/>
            <person name="Raymond J."/>
            <person name="Uhlig C."/>
            <person name="Valentin K.U."/>
            <person name="Worden A.Z."/>
            <person name="Armbrust E.V."/>
            <person name="Bowler C."/>
            <person name="Green B."/>
            <person name="Moulton V."/>
            <person name="Van Oosterhout C."/>
            <person name="Grigoriev I."/>
        </authorList>
    </citation>
    <scope>NUCLEOTIDE SEQUENCE [LARGE SCALE GENOMIC DNA]</scope>
    <source>
        <strain evidence="2 3">CCMP1102</strain>
    </source>
</reference>
<accession>A0A1E7EX21</accession>
<proteinExistence type="predicted"/>
<dbReference type="InParanoid" id="A0A1E7EX21"/>
<name>A0A1E7EX21_9STRA</name>
<dbReference type="AlphaFoldDB" id="A0A1E7EX21"/>
<gene>
    <name evidence="2" type="ORF">FRACYDRAFT_247414</name>
</gene>
<keyword evidence="3" id="KW-1185">Reference proteome</keyword>
<dbReference type="KEGG" id="fcy:FRACYDRAFT_247414"/>